<dbReference type="SMART" id="SM00327">
    <property type="entry name" value="VWA"/>
    <property type="match status" value="1"/>
</dbReference>
<keyword evidence="2" id="KW-0812">Transmembrane</keyword>
<dbReference type="PROSITE" id="PS50234">
    <property type="entry name" value="VWFA"/>
    <property type="match status" value="1"/>
</dbReference>
<feature type="region of interest" description="Disordered" evidence="1">
    <location>
        <begin position="42"/>
        <end position="144"/>
    </location>
</feature>
<proteinExistence type="predicted"/>
<evidence type="ECO:0000313" key="5">
    <source>
        <dbReference type="EMBL" id="CUN84663.1"/>
    </source>
</evidence>
<gene>
    <name evidence="5" type="ORF">ERS852450_00721</name>
</gene>
<dbReference type="InterPro" id="IPR013783">
    <property type="entry name" value="Ig-like_fold"/>
</dbReference>
<evidence type="ECO:0000256" key="1">
    <source>
        <dbReference type="SAM" id="MobiDB-lite"/>
    </source>
</evidence>
<evidence type="ECO:0000256" key="2">
    <source>
        <dbReference type="SAM" id="Phobius"/>
    </source>
</evidence>
<keyword evidence="2" id="KW-1133">Transmembrane helix</keyword>
<dbReference type="EMBL" id="CYZL01000005">
    <property type="protein sequence ID" value="CUN84663.1"/>
    <property type="molecule type" value="Genomic_DNA"/>
</dbReference>
<dbReference type="Proteomes" id="UP000095679">
    <property type="component" value="Unassembled WGS sequence"/>
</dbReference>
<dbReference type="InterPro" id="IPR002035">
    <property type="entry name" value="VWF_A"/>
</dbReference>
<reference evidence="5 6" key="1">
    <citation type="submission" date="2015-09" db="EMBL/GenBank/DDBJ databases">
        <authorList>
            <consortium name="Pathogen Informatics"/>
        </authorList>
    </citation>
    <scope>NUCLEOTIDE SEQUENCE [LARGE SCALE GENOMIC DNA]</scope>
    <source>
        <strain evidence="5 6">2789STDY5834835</strain>
    </source>
</reference>
<dbReference type="InterPro" id="IPR037524">
    <property type="entry name" value="PA14/GLEYA"/>
</dbReference>
<dbReference type="InterPro" id="IPR036465">
    <property type="entry name" value="vWFA_dom_sf"/>
</dbReference>
<feature type="domain" description="PA14" evidence="4">
    <location>
        <begin position="536"/>
        <end position="693"/>
    </location>
</feature>
<feature type="compositionally biased region" description="Basic and acidic residues" evidence="1">
    <location>
        <begin position="82"/>
        <end position="120"/>
    </location>
</feature>
<dbReference type="PROSITE" id="PS51820">
    <property type="entry name" value="PA14"/>
    <property type="match status" value="1"/>
</dbReference>
<organism evidence="5 6">
    <name type="scientific">Anaerobutyricum hallii</name>
    <dbReference type="NCBI Taxonomy" id="39488"/>
    <lineage>
        <taxon>Bacteria</taxon>
        <taxon>Bacillati</taxon>
        <taxon>Bacillota</taxon>
        <taxon>Clostridia</taxon>
        <taxon>Lachnospirales</taxon>
        <taxon>Lachnospiraceae</taxon>
        <taxon>Anaerobutyricum</taxon>
    </lineage>
</organism>
<evidence type="ECO:0000313" key="6">
    <source>
        <dbReference type="Proteomes" id="UP000095679"/>
    </source>
</evidence>
<dbReference type="SUPFAM" id="SSF49478">
    <property type="entry name" value="Cna protein B-type domain"/>
    <property type="match status" value="1"/>
</dbReference>
<keyword evidence="2" id="KW-0472">Membrane</keyword>
<dbReference type="InterPro" id="IPR041033">
    <property type="entry name" value="SpaA_PFL_dom_1"/>
</dbReference>
<feature type="compositionally biased region" description="Low complexity" evidence="1">
    <location>
        <begin position="131"/>
        <end position="141"/>
    </location>
</feature>
<name>A0A174A8Y9_9FIRM</name>
<dbReference type="Gene3D" id="2.60.40.10">
    <property type="entry name" value="Immunoglobulins"/>
    <property type="match status" value="2"/>
</dbReference>
<protein>
    <submittedName>
        <fullName evidence="5">Predicted outer membrane protein</fullName>
    </submittedName>
</protein>
<sequence length="1738" mass="192248">MKNVKENKRRWKQLVAIFIVAVMLFTTPHIVGFASMGKEEATTAAADGNPDNSDVKVQSEDADSEEDIQTESLDASEQSESSEEKTTEKKTETTEAEKKTGADESKKEKAEETTKKETKATTETAPEETTTEATTSSAKPEPIVKEYKSDEVNVTVTAADKNDLPEDAELVVEPVELSEKTEKKVEEAALKEKRTVKKVHAYDIHFELYGEEIQPGASVQVSVDVPGISAGQNAAVFHVDDNNKVENMNGDVDKKGDVVFETNHFSTYVIVQQGSTKVTATIKHYNDDSTADANGEKKKIYSDDVLEIPVGGRINDYAKASNWNVKKVIVENTNTDGTKNRQNYVNESEYSKITLSKDSTVEVYYTPKKTTVKGQTKFYDYTIMAGRGDGTYWNPNGSTYYSINMPSNPSYHGIGSDSARLTMGESGNDNDNHTISQENYSEYRNYTCNVSNINENGQTKTWNANAWTGTKQVVTGLLKGLDSNGDVEFNYPEPGFFDNSDLSFTSNGKTRYLRKVFTDYKLVFAQNGDSYQLTQVNKPGTNGSEETKVAEAGENFFPLDSIDSQYKNENSTANAPNGHNYYFGMRYDVDFKLGDYIGPLDYEFTGDDDLWVVLDGNKVVLDLGGIHDAAPGKVDLWKYLLNENQTKDQLTTEQKEQEHTLTVLYMERGAGVSNCNMNFTLPSARITQVTEAESTNLVLHKINKKNEALQGARFTLKNEATEEKQTSTSDANGNATFSKLTEGTYTLTEDAAPTNYIPSVDNWVVKVAKNDAGTLVATMYLSDGETAYTKKEGDYYDVLNLTEQELIDSVMDYSKTAKVTDWDKRTYDIDIKASSKLTKSTTITNNEVSDTMLVLDVSGSMLFDSAHTTGSQEYATFYGECNQNTLNNLDTTKIYYYGNGTRRVWYQNQYSYTNLAHPMIYVDGKWKYLASGDFWVDVPTSSNTSIYTSASRLNGLKEAAMGFVSSMAQSSPNSKLGIATFNSNLEETVAIETIGTNVNGILMKIAAMTASGGTQQDKGLSNARIQLETLLSDGKSKNVILFTDGEPTGTGNTWNSTAATAAENEADRIKEKGIKIYTVGFALNDKTKAWLAGGKDGNTPYKGIASKDCALTADNIDQLKTIFKELQQTMTQSLDIKPAQIKDVIDPRFTIIGDDKKPITQDYTVTKNGTTYNTETGIPLSNGGTVYYGEFEQKDANGNVVKDANGNPVKKTYQYIVWNDETIPNKTKGEWHKTISVVAKEEYIGGNNIPTNISPDSQITTSYGDATLPQPKVNVKADLLVNNHEEKVFYGEKSPYSDDILKQLFDTANPQGEIKTLEGTTKKVTYTIGADGNPIEANDFILKWYKDADCTEEITPGEEYMEDEAPEPSEKNYYLKVTYNKMQQATDKSDANTKIGDEVKNNNVPLMAHNSEDSKTREYGVYKITVVPGQIEIEKKLLSDSKYVGAHSKSSSFTFTVKKIKDENGNVLDSPIKVGDFTVTFDKGDTSFTKAVSDDKNLLSNLKKGVYEVSETLPASDYEFKSAEIAGETNCASKKKEEEKNTLIFAIGYEDLNTPGSRNVTKNLGKALYTNERLSSITMKKIGEKDSEDKDTPLKGAKFKIERITETDGKESYESAKADGSDYIIETAEDGTAVFEGLKEGKYRITEVQSPKGYSLLANPIEVTLPYVTSGNAGVETNGKPVKVGDTDYYYDLTYTVKNNKLFDMPEAGGGFRATLFGIAIMIIAGGWYIIRRRRKIV</sequence>
<dbReference type="SUPFAM" id="SSF53300">
    <property type="entry name" value="vWA-like"/>
    <property type="match status" value="1"/>
</dbReference>
<dbReference type="InterPro" id="IPR011874">
    <property type="entry name" value="Fibro_Slime"/>
</dbReference>
<dbReference type="Gene3D" id="3.40.50.410">
    <property type="entry name" value="von Willebrand factor, type A domain"/>
    <property type="match status" value="1"/>
</dbReference>
<dbReference type="Pfam" id="PF00092">
    <property type="entry name" value="VWA"/>
    <property type="match status" value="1"/>
</dbReference>
<evidence type="ECO:0000259" key="4">
    <source>
        <dbReference type="PROSITE" id="PS51820"/>
    </source>
</evidence>
<feature type="domain" description="VWFA" evidence="3">
    <location>
        <begin position="933"/>
        <end position="1126"/>
    </location>
</feature>
<dbReference type="NCBIfam" id="TIGR02148">
    <property type="entry name" value="Fibro_Slime"/>
    <property type="match status" value="1"/>
</dbReference>
<accession>A0A174A8Y9</accession>
<dbReference type="RefSeq" id="WP_055298095.1">
    <property type="nucleotide sequence ID" value="NZ_BLYK01000036.1"/>
</dbReference>
<dbReference type="Pfam" id="PF17802">
    <property type="entry name" value="SpaA"/>
    <property type="match status" value="2"/>
</dbReference>
<dbReference type="CDD" id="cd00198">
    <property type="entry name" value="vWFA"/>
    <property type="match status" value="1"/>
</dbReference>
<evidence type="ECO:0000259" key="3">
    <source>
        <dbReference type="PROSITE" id="PS50234"/>
    </source>
</evidence>
<feature type="transmembrane region" description="Helical" evidence="2">
    <location>
        <begin position="1710"/>
        <end position="1731"/>
    </location>
</feature>
<feature type="compositionally biased region" description="Acidic residues" evidence="1">
    <location>
        <begin position="60"/>
        <end position="69"/>
    </location>
</feature>